<keyword evidence="3" id="KW-1185">Reference proteome</keyword>
<evidence type="ECO:0000313" key="3">
    <source>
        <dbReference type="Proteomes" id="UP001321749"/>
    </source>
</evidence>
<organism evidence="2 3">
    <name type="scientific">Cladorrhinum samala</name>
    <dbReference type="NCBI Taxonomy" id="585594"/>
    <lineage>
        <taxon>Eukaryota</taxon>
        <taxon>Fungi</taxon>
        <taxon>Dikarya</taxon>
        <taxon>Ascomycota</taxon>
        <taxon>Pezizomycotina</taxon>
        <taxon>Sordariomycetes</taxon>
        <taxon>Sordariomycetidae</taxon>
        <taxon>Sordariales</taxon>
        <taxon>Podosporaceae</taxon>
        <taxon>Cladorrhinum</taxon>
    </lineage>
</organism>
<accession>A0AAV9HKL5</accession>
<comment type="caution">
    <text evidence="2">The sequence shown here is derived from an EMBL/GenBank/DDBJ whole genome shotgun (WGS) entry which is preliminary data.</text>
</comment>
<gene>
    <name evidence="2" type="ORF">QBC42DRAFT_270434</name>
</gene>
<reference evidence="2" key="2">
    <citation type="submission" date="2023-06" db="EMBL/GenBank/DDBJ databases">
        <authorList>
            <consortium name="Lawrence Berkeley National Laboratory"/>
            <person name="Mondo S.J."/>
            <person name="Hensen N."/>
            <person name="Bonometti L."/>
            <person name="Westerberg I."/>
            <person name="Brannstrom I.O."/>
            <person name="Guillou S."/>
            <person name="Cros-Aarteil S."/>
            <person name="Calhoun S."/>
            <person name="Haridas S."/>
            <person name="Kuo A."/>
            <person name="Pangilinan J."/>
            <person name="Riley R."/>
            <person name="Labutti K."/>
            <person name="Andreopoulos B."/>
            <person name="Lipzen A."/>
            <person name="Chen C."/>
            <person name="Yanf M."/>
            <person name="Daum C."/>
            <person name="Ng V."/>
            <person name="Clum A."/>
            <person name="Steindorff A."/>
            <person name="Ohm R."/>
            <person name="Martin F."/>
            <person name="Silar P."/>
            <person name="Natvig D."/>
            <person name="Lalanne C."/>
            <person name="Gautier V."/>
            <person name="Ament-Velasquez S.L."/>
            <person name="Kruys A."/>
            <person name="Hutchinson M.I."/>
            <person name="Powell A.J."/>
            <person name="Barry K."/>
            <person name="Miller A.N."/>
            <person name="Grigoriev I.V."/>
            <person name="Debuchy R."/>
            <person name="Gladieux P."/>
            <person name="Thoren M.H."/>
            <person name="Johannesson H."/>
        </authorList>
    </citation>
    <scope>NUCLEOTIDE SEQUENCE</scope>
    <source>
        <strain evidence="2">PSN324</strain>
    </source>
</reference>
<protein>
    <submittedName>
        <fullName evidence="2">Uncharacterized protein</fullName>
    </submittedName>
</protein>
<dbReference type="Proteomes" id="UP001321749">
    <property type="component" value="Unassembled WGS sequence"/>
</dbReference>
<reference evidence="2" key="1">
    <citation type="journal article" date="2023" name="Mol. Phylogenet. Evol.">
        <title>Genome-scale phylogeny and comparative genomics of the fungal order Sordariales.</title>
        <authorList>
            <person name="Hensen N."/>
            <person name="Bonometti L."/>
            <person name="Westerberg I."/>
            <person name="Brannstrom I.O."/>
            <person name="Guillou S."/>
            <person name="Cros-Aarteil S."/>
            <person name="Calhoun S."/>
            <person name="Haridas S."/>
            <person name="Kuo A."/>
            <person name="Mondo S."/>
            <person name="Pangilinan J."/>
            <person name="Riley R."/>
            <person name="LaButti K."/>
            <person name="Andreopoulos B."/>
            <person name="Lipzen A."/>
            <person name="Chen C."/>
            <person name="Yan M."/>
            <person name="Daum C."/>
            <person name="Ng V."/>
            <person name="Clum A."/>
            <person name="Steindorff A."/>
            <person name="Ohm R.A."/>
            <person name="Martin F."/>
            <person name="Silar P."/>
            <person name="Natvig D.O."/>
            <person name="Lalanne C."/>
            <person name="Gautier V."/>
            <person name="Ament-Velasquez S.L."/>
            <person name="Kruys A."/>
            <person name="Hutchinson M.I."/>
            <person name="Powell A.J."/>
            <person name="Barry K."/>
            <person name="Miller A.N."/>
            <person name="Grigoriev I.V."/>
            <person name="Debuchy R."/>
            <person name="Gladieux P."/>
            <person name="Hiltunen Thoren M."/>
            <person name="Johannesson H."/>
        </authorList>
    </citation>
    <scope>NUCLEOTIDE SEQUENCE</scope>
    <source>
        <strain evidence="2">PSN324</strain>
    </source>
</reference>
<feature type="compositionally biased region" description="Basic and acidic residues" evidence="1">
    <location>
        <begin position="165"/>
        <end position="174"/>
    </location>
</feature>
<dbReference type="AlphaFoldDB" id="A0AAV9HKL5"/>
<dbReference type="EMBL" id="MU864993">
    <property type="protein sequence ID" value="KAK4461336.1"/>
    <property type="molecule type" value="Genomic_DNA"/>
</dbReference>
<feature type="region of interest" description="Disordered" evidence="1">
    <location>
        <begin position="1"/>
        <end position="188"/>
    </location>
</feature>
<proteinExistence type="predicted"/>
<name>A0AAV9HKL5_9PEZI</name>
<evidence type="ECO:0000256" key="1">
    <source>
        <dbReference type="SAM" id="MobiDB-lite"/>
    </source>
</evidence>
<sequence length="188" mass="20233">MSAQSPSESVPPQPPKAAAYSAKPNPVTRNLSEFAVADTPGTPLDRGSSSSSDYLTARRTAADQPSSHMKSTERGVHGGAPVGQRERRESRYSSENTQFEGGEGEKMAPPTEGKVAEAVRHRRDTSGGPHGRVRGEFSFAGEEGDLERKKAQQEVLRTQVMNARKRGEDVDGRNEMGGTGGREQLNLV</sequence>
<evidence type="ECO:0000313" key="2">
    <source>
        <dbReference type="EMBL" id="KAK4461336.1"/>
    </source>
</evidence>